<gene>
    <name evidence="3" type="ORF">QE152_g19185</name>
</gene>
<dbReference type="Proteomes" id="UP001458880">
    <property type="component" value="Unassembled WGS sequence"/>
</dbReference>
<comment type="caution">
    <text evidence="3">The sequence shown here is derived from an EMBL/GenBank/DDBJ whole genome shotgun (WGS) entry which is preliminary data.</text>
</comment>
<evidence type="ECO:0000256" key="1">
    <source>
        <dbReference type="SAM" id="MobiDB-lite"/>
    </source>
</evidence>
<feature type="signal peptide" evidence="2">
    <location>
        <begin position="1"/>
        <end position="17"/>
    </location>
</feature>
<sequence>MKVFTILFIVGFGHTLAEHSIWKRASDDYPSENSAKSATQTESSSPSSPGGYNPVKYQSPPYVAPQRVQYTPQQLNYVVQPTYKYLQQSTAPVSPAPYVHQQTQQQPQYTQQNIAYNPQPVSKISAFPQKVYTPAAPTPAPYSLAGDVSSFKYTSPIVSYSNLGVIQQNLGKSSAPAQQEAQTRPSYSQLQSQAAATPQHNPVPQPIYTQSQPQSKPQLVYRPRYQLPQVSYNPAPQQHIPVPVQPQTSSPKYIYTQQSASIGQNQGGPSAKLIYNQQAPVFASVSRPQQPTYQVATQKLAASAPQQFLPVFASVSRPQQPTYQVATQKLAASAPQQFLYTLPQQVAYSPAHSQQEAQPVQPLNKLLTVLRIHSRKLNRYNQHIQFLNRYTC</sequence>
<evidence type="ECO:0000313" key="4">
    <source>
        <dbReference type="Proteomes" id="UP001458880"/>
    </source>
</evidence>
<feature type="compositionally biased region" description="Polar residues" evidence="1">
    <location>
        <begin position="31"/>
        <end position="42"/>
    </location>
</feature>
<keyword evidence="2" id="KW-0732">Signal</keyword>
<accession>A0AAW1L0Q2</accession>
<reference evidence="3 4" key="1">
    <citation type="journal article" date="2024" name="BMC Genomics">
        <title>De novo assembly and annotation of Popillia japonica's genome with initial clues to its potential as an invasive pest.</title>
        <authorList>
            <person name="Cucini C."/>
            <person name="Boschi S."/>
            <person name="Funari R."/>
            <person name="Cardaioli E."/>
            <person name="Iannotti N."/>
            <person name="Marturano G."/>
            <person name="Paoli F."/>
            <person name="Bruttini M."/>
            <person name="Carapelli A."/>
            <person name="Frati F."/>
            <person name="Nardi F."/>
        </authorList>
    </citation>
    <scope>NUCLEOTIDE SEQUENCE [LARGE SCALE GENOMIC DNA]</scope>
    <source>
        <strain evidence="3">DMR45628</strain>
    </source>
</reference>
<name>A0AAW1L0Q2_POPJA</name>
<protein>
    <submittedName>
        <fullName evidence="3">Uncharacterized protein</fullName>
    </submittedName>
</protein>
<evidence type="ECO:0000256" key="2">
    <source>
        <dbReference type="SAM" id="SignalP"/>
    </source>
</evidence>
<proteinExistence type="predicted"/>
<dbReference type="AlphaFoldDB" id="A0AAW1L0Q2"/>
<organism evidence="3 4">
    <name type="scientific">Popillia japonica</name>
    <name type="common">Japanese beetle</name>
    <dbReference type="NCBI Taxonomy" id="7064"/>
    <lineage>
        <taxon>Eukaryota</taxon>
        <taxon>Metazoa</taxon>
        <taxon>Ecdysozoa</taxon>
        <taxon>Arthropoda</taxon>
        <taxon>Hexapoda</taxon>
        <taxon>Insecta</taxon>
        <taxon>Pterygota</taxon>
        <taxon>Neoptera</taxon>
        <taxon>Endopterygota</taxon>
        <taxon>Coleoptera</taxon>
        <taxon>Polyphaga</taxon>
        <taxon>Scarabaeiformia</taxon>
        <taxon>Scarabaeidae</taxon>
        <taxon>Rutelinae</taxon>
        <taxon>Popillia</taxon>
    </lineage>
</organism>
<feature type="chain" id="PRO_5043788673" evidence="2">
    <location>
        <begin position="18"/>
        <end position="392"/>
    </location>
</feature>
<dbReference type="EMBL" id="JASPKY010000179">
    <property type="protein sequence ID" value="KAK9727412.1"/>
    <property type="molecule type" value="Genomic_DNA"/>
</dbReference>
<keyword evidence="4" id="KW-1185">Reference proteome</keyword>
<feature type="region of interest" description="Disordered" evidence="1">
    <location>
        <begin position="27"/>
        <end position="58"/>
    </location>
</feature>
<feature type="region of interest" description="Disordered" evidence="1">
    <location>
        <begin position="174"/>
        <end position="216"/>
    </location>
</feature>
<evidence type="ECO:0000313" key="3">
    <source>
        <dbReference type="EMBL" id="KAK9727412.1"/>
    </source>
</evidence>